<accession>A0A4R3YBZ7</accession>
<dbReference type="GO" id="GO:0009055">
    <property type="term" value="F:electron transfer activity"/>
    <property type="evidence" value="ECO:0007669"/>
    <property type="project" value="InterPro"/>
</dbReference>
<dbReference type="Pfam" id="PF13442">
    <property type="entry name" value="Cytochrome_CBB3"/>
    <property type="match status" value="1"/>
</dbReference>
<dbReference type="GO" id="GO:0020037">
    <property type="term" value="F:heme binding"/>
    <property type="evidence" value="ECO:0007669"/>
    <property type="project" value="InterPro"/>
</dbReference>
<comment type="caution">
    <text evidence="8">The sequence shown here is derived from an EMBL/GenBank/DDBJ whole genome shotgun (WGS) entry which is preliminary data.</text>
</comment>
<organism evidence="8 9">
    <name type="scientific">Sulfurirhabdus autotrophica</name>
    <dbReference type="NCBI Taxonomy" id="1706046"/>
    <lineage>
        <taxon>Bacteria</taxon>
        <taxon>Pseudomonadati</taxon>
        <taxon>Pseudomonadota</taxon>
        <taxon>Betaproteobacteria</taxon>
        <taxon>Nitrosomonadales</taxon>
        <taxon>Sulfuricellaceae</taxon>
        <taxon>Sulfurirhabdus</taxon>
    </lineage>
</organism>
<dbReference type="PROSITE" id="PS51007">
    <property type="entry name" value="CYTC"/>
    <property type="match status" value="1"/>
</dbReference>
<dbReference type="PANTHER" id="PTHR37823:SF1">
    <property type="entry name" value="CYTOCHROME C-553-LIKE"/>
    <property type="match status" value="1"/>
</dbReference>
<keyword evidence="9" id="KW-1185">Reference proteome</keyword>
<dbReference type="InterPro" id="IPR051811">
    <property type="entry name" value="Cytochrome_c550/c551-like"/>
</dbReference>
<evidence type="ECO:0000256" key="1">
    <source>
        <dbReference type="ARBA" id="ARBA00022448"/>
    </source>
</evidence>
<dbReference type="AlphaFoldDB" id="A0A4R3YBZ7"/>
<reference evidence="8 9" key="1">
    <citation type="submission" date="2019-03" db="EMBL/GenBank/DDBJ databases">
        <title>Genomic Encyclopedia of Type Strains, Phase IV (KMG-IV): sequencing the most valuable type-strain genomes for metagenomic binning, comparative biology and taxonomic classification.</title>
        <authorList>
            <person name="Goeker M."/>
        </authorList>
    </citation>
    <scope>NUCLEOTIDE SEQUENCE [LARGE SCALE GENOMIC DNA]</scope>
    <source>
        <strain evidence="8 9">DSM 100309</strain>
    </source>
</reference>
<dbReference type="OrthoDB" id="9809720at2"/>
<dbReference type="PANTHER" id="PTHR37823">
    <property type="entry name" value="CYTOCHROME C-553-LIKE"/>
    <property type="match status" value="1"/>
</dbReference>
<gene>
    <name evidence="8" type="ORF">EDC63_10233</name>
</gene>
<dbReference type="RefSeq" id="WP_124948281.1">
    <property type="nucleotide sequence ID" value="NZ_BHVT01000081.1"/>
</dbReference>
<keyword evidence="3 6" id="KW-0479">Metal-binding</keyword>
<dbReference type="InterPro" id="IPR009056">
    <property type="entry name" value="Cyt_c-like_dom"/>
</dbReference>
<protein>
    <submittedName>
        <fullName evidence="8">Mono/diheme cytochrome c family protein</fullName>
    </submittedName>
</protein>
<evidence type="ECO:0000256" key="5">
    <source>
        <dbReference type="ARBA" id="ARBA00023004"/>
    </source>
</evidence>
<keyword evidence="2 6" id="KW-0349">Heme</keyword>
<keyword evidence="1" id="KW-0813">Transport</keyword>
<evidence type="ECO:0000313" key="8">
    <source>
        <dbReference type="EMBL" id="TCV89516.1"/>
    </source>
</evidence>
<dbReference type="SUPFAM" id="SSF46626">
    <property type="entry name" value="Cytochrome c"/>
    <property type="match status" value="1"/>
</dbReference>
<dbReference type="EMBL" id="SMCO01000002">
    <property type="protein sequence ID" value="TCV89516.1"/>
    <property type="molecule type" value="Genomic_DNA"/>
</dbReference>
<dbReference type="Proteomes" id="UP000295367">
    <property type="component" value="Unassembled WGS sequence"/>
</dbReference>
<evidence type="ECO:0000256" key="3">
    <source>
        <dbReference type="ARBA" id="ARBA00022723"/>
    </source>
</evidence>
<feature type="domain" description="Cytochrome c" evidence="7">
    <location>
        <begin position="189"/>
        <end position="277"/>
    </location>
</feature>
<evidence type="ECO:0000256" key="4">
    <source>
        <dbReference type="ARBA" id="ARBA00022982"/>
    </source>
</evidence>
<evidence type="ECO:0000259" key="7">
    <source>
        <dbReference type="PROSITE" id="PS51007"/>
    </source>
</evidence>
<sequence length="280" mass="30942">MKNVAHISCIQILSRLAVYALLTIILPVATNVTYAAEPSIDISFGTQKQHLTRTELLRLPALRTIKVRSDIVYKRTTSYQAIPLSALITSMPLIESVQFTALDGFVANIPGSLLTSEAQPWLAIEQANKGWPPLKSGSSSAGPFYLVWLAPEKAGISPEQWPYQIAKISEAAPLEKRYPQILPKTEANSPEQRGMHVFIANCATCHKMNGGGDAAVGPDLNIPLSPTEYFKEPFLRKLIRDPTSVRNWNRLAMPGFTPSVLSDTQLDELLSYLQQMAIQR</sequence>
<keyword evidence="5 6" id="KW-0408">Iron</keyword>
<keyword evidence="4" id="KW-0249">Electron transport</keyword>
<evidence type="ECO:0000313" key="9">
    <source>
        <dbReference type="Proteomes" id="UP000295367"/>
    </source>
</evidence>
<dbReference type="Gene3D" id="1.10.760.10">
    <property type="entry name" value="Cytochrome c-like domain"/>
    <property type="match status" value="1"/>
</dbReference>
<evidence type="ECO:0000256" key="6">
    <source>
        <dbReference type="PROSITE-ProRule" id="PRU00433"/>
    </source>
</evidence>
<name>A0A4R3YBZ7_9PROT</name>
<proteinExistence type="predicted"/>
<dbReference type="GO" id="GO:0046872">
    <property type="term" value="F:metal ion binding"/>
    <property type="evidence" value="ECO:0007669"/>
    <property type="project" value="UniProtKB-KW"/>
</dbReference>
<dbReference type="InterPro" id="IPR036909">
    <property type="entry name" value="Cyt_c-like_dom_sf"/>
</dbReference>
<evidence type="ECO:0000256" key="2">
    <source>
        <dbReference type="ARBA" id="ARBA00022617"/>
    </source>
</evidence>